<accession>A0A2S2CY05</accession>
<organism evidence="9 10">
    <name type="scientific">Azospirillum thermophilum</name>
    <dbReference type="NCBI Taxonomy" id="2202148"/>
    <lineage>
        <taxon>Bacteria</taxon>
        <taxon>Pseudomonadati</taxon>
        <taxon>Pseudomonadota</taxon>
        <taxon>Alphaproteobacteria</taxon>
        <taxon>Rhodospirillales</taxon>
        <taxon>Azospirillaceae</taxon>
        <taxon>Azospirillum</taxon>
    </lineage>
</organism>
<dbReference type="OrthoDB" id="9802264at2"/>
<comment type="subcellular location">
    <subcellularLocation>
        <location evidence="1">Cell membrane</location>
        <topology evidence="1">Peripheral membrane protein</topology>
    </subcellularLocation>
</comment>
<evidence type="ECO:0000256" key="2">
    <source>
        <dbReference type="ARBA" id="ARBA00005417"/>
    </source>
</evidence>
<geneLocation type="plasmid" evidence="9 10">
    <name>unnamed2</name>
</geneLocation>
<dbReference type="SMART" id="SM00382">
    <property type="entry name" value="AAA"/>
    <property type="match status" value="1"/>
</dbReference>
<dbReference type="InterPro" id="IPR017871">
    <property type="entry name" value="ABC_transporter-like_CS"/>
</dbReference>
<dbReference type="GO" id="GO:0005886">
    <property type="term" value="C:plasma membrane"/>
    <property type="evidence" value="ECO:0007669"/>
    <property type="project" value="UniProtKB-SubCell"/>
</dbReference>
<feature type="domain" description="ABC transporter" evidence="8">
    <location>
        <begin position="26"/>
        <end position="269"/>
    </location>
</feature>
<keyword evidence="3" id="KW-0813">Transport</keyword>
<protein>
    <submittedName>
        <fullName evidence="9">ATP-binding protein</fullName>
    </submittedName>
</protein>
<dbReference type="CDD" id="cd03262">
    <property type="entry name" value="ABC_HisP_GlnQ"/>
    <property type="match status" value="1"/>
</dbReference>
<evidence type="ECO:0000313" key="9">
    <source>
        <dbReference type="EMBL" id="AWK89402.1"/>
    </source>
</evidence>
<dbReference type="InterPro" id="IPR003593">
    <property type="entry name" value="AAA+_ATPase"/>
</dbReference>
<gene>
    <name evidence="9" type="ORF">DEW08_25565</name>
</gene>
<dbReference type="RefSeq" id="WP_109332629.1">
    <property type="nucleotide sequence ID" value="NZ_CP029357.1"/>
</dbReference>
<dbReference type="PROSITE" id="PS50893">
    <property type="entry name" value="ABC_TRANSPORTER_2"/>
    <property type="match status" value="1"/>
</dbReference>
<evidence type="ECO:0000256" key="3">
    <source>
        <dbReference type="ARBA" id="ARBA00022448"/>
    </source>
</evidence>
<proteinExistence type="inferred from homology"/>
<reference evidence="10" key="1">
    <citation type="submission" date="2018-05" db="EMBL/GenBank/DDBJ databases">
        <title>Azospirillum thermophila sp. nov., a novel isolated from hot spring.</title>
        <authorList>
            <person name="Zhao Z."/>
        </authorList>
    </citation>
    <scope>NUCLEOTIDE SEQUENCE [LARGE SCALE GENOMIC DNA]</scope>
    <source>
        <strain evidence="10">CFH 70021</strain>
        <plasmid evidence="10">unnamed2</plasmid>
    </source>
</reference>
<evidence type="ECO:0000313" key="10">
    <source>
        <dbReference type="Proteomes" id="UP000245629"/>
    </source>
</evidence>
<dbReference type="KEGG" id="azz:DEW08_25565"/>
<keyword evidence="4" id="KW-1003">Cell membrane</keyword>
<dbReference type="PANTHER" id="PTHR43166:SF35">
    <property type="entry name" value="L-CYSTINE IMPORT ATP-BINDING PROTEIN TCYN"/>
    <property type="match status" value="1"/>
</dbReference>
<evidence type="ECO:0000256" key="6">
    <source>
        <dbReference type="ARBA" id="ARBA00022840"/>
    </source>
</evidence>
<dbReference type="InterPro" id="IPR030679">
    <property type="entry name" value="ABC_ATPase_HisP-typ"/>
</dbReference>
<dbReference type="EMBL" id="CP029357">
    <property type="protein sequence ID" value="AWK89402.1"/>
    <property type="molecule type" value="Genomic_DNA"/>
</dbReference>
<dbReference type="AlphaFoldDB" id="A0A2S2CY05"/>
<evidence type="ECO:0000256" key="7">
    <source>
        <dbReference type="ARBA" id="ARBA00023136"/>
    </source>
</evidence>
<dbReference type="GO" id="GO:0005524">
    <property type="term" value="F:ATP binding"/>
    <property type="evidence" value="ECO:0007669"/>
    <property type="project" value="UniProtKB-KW"/>
</dbReference>
<keyword evidence="9" id="KW-0614">Plasmid</keyword>
<dbReference type="InterPro" id="IPR003439">
    <property type="entry name" value="ABC_transporter-like_ATP-bd"/>
</dbReference>
<evidence type="ECO:0000256" key="5">
    <source>
        <dbReference type="ARBA" id="ARBA00022741"/>
    </source>
</evidence>
<name>A0A2S2CY05_9PROT</name>
<dbReference type="InterPro" id="IPR027417">
    <property type="entry name" value="P-loop_NTPase"/>
</dbReference>
<dbReference type="Gene3D" id="3.40.50.300">
    <property type="entry name" value="P-loop containing nucleotide triphosphate hydrolases"/>
    <property type="match status" value="1"/>
</dbReference>
<keyword evidence="7" id="KW-0472">Membrane</keyword>
<keyword evidence="6 9" id="KW-0067">ATP-binding</keyword>
<comment type="similarity">
    <text evidence="2">Belongs to the ABC transporter superfamily.</text>
</comment>
<dbReference type="Proteomes" id="UP000245629">
    <property type="component" value="Plasmid unnamed2"/>
</dbReference>
<evidence type="ECO:0000259" key="8">
    <source>
        <dbReference type="PROSITE" id="PS50893"/>
    </source>
</evidence>
<dbReference type="GO" id="GO:0016887">
    <property type="term" value="F:ATP hydrolysis activity"/>
    <property type="evidence" value="ECO:0007669"/>
    <property type="project" value="InterPro"/>
</dbReference>
<sequence length="278" mass="30654">MSAASDQNAATVPAAKATDPTATPMIEIANVSKSFGQTQVLRNVSLTVNRSEVVCLIGPSGSGKSTLLRCINFLETYDAGEIRIEGRLVGYTEETPRRRVPNRQLRELRRNVGMVFQHFNLWPHMTALENVAEALVQVRGLPAAEAKSRAEAVLTRVGLAERMHAYPNRLSGGQQQRVAIARVVAMEPHVILFDEPTSALDPELVGEVLQVMRDLAADGMTMVVVTHEMGFAAHVADRVAFLDGGRIVEYGTPTHVFHESAEPRVRQFLQTYHERNSF</sequence>
<dbReference type="PIRSF" id="PIRSF039085">
    <property type="entry name" value="ABC_ATPase_HisP"/>
    <property type="match status" value="1"/>
</dbReference>
<dbReference type="InterPro" id="IPR050086">
    <property type="entry name" value="MetN_ABC_transporter-like"/>
</dbReference>
<dbReference type="GO" id="GO:0015424">
    <property type="term" value="F:ABC-type amino acid transporter activity"/>
    <property type="evidence" value="ECO:0007669"/>
    <property type="project" value="InterPro"/>
</dbReference>
<dbReference type="FunFam" id="3.40.50.300:FF:000020">
    <property type="entry name" value="Amino acid ABC transporter ATP-binding component"/>
    <property type="match status" value="1"/>
</dbReference>
<keyword evidence="5" id="KW-0547">Nucleotide-binding</keyword>
<dbReference type="SUPFAM" id="SSF52540">
    <property type="entry name" value="P-loop containing nucleoside triphosphate hydrolases"/>
    <property type="match status" value="1"/>
</dbReference>
<dbReference type="PANTHER" id="PTHR43166">
    <property type="entry name" value="AMINO ACID IMPORT ATP-BINDING PROTEIN"/>
    <property type="match status" value="1"/>
</dbReference>
<dbReference type="Pfam" id="PF00005">
    <property type="entry name" value="ABC_tran"/>
    <property type="match status" value="1"/>
</dbReference>
<evidence type="ECO:0000256" key="1">
    <source>
        <dbReference type="ARBA" id="ARBA00004202"/>
    </source>
</evidence>
<evidence type="ECO:0000256" key="4">
    <source>
        <dbReference type="ARBA" id="ARBA00022475"/>
    </source>
</evidence>
<keyword evidence="10" id="KW-1185">Reference proteome</keyword>
<dbReference type="PROSITE" id="PS00211">
    <property type="entry name" value="ABC_TRANSPORTER_1"/>
    <property type="match status" value="1"/>
</dbReference>